<dbReference type="InterPro" id="IPR006977">
    <property type="entry name" value="Yip1_dom"/>
</dbReference>
<feature type="transmembrane region" description="Helical" evidence="6">
    <location>
        <begin position="294"/>
        <end position="313"/>
    </location>
</feature>
<proteinExistence type="predicted"/>
<protein>
    <recommendedName>
        <fullName evidence="7">Yip1 domain-containing protein</fullName>
    </recommendedName>
</protein>
<accession>A0A917ZL88</accession>
<dbReference type="Proteomes" id="UP000641932">
    <property type="component" value="Unassembled WGS sequence"/>
</dbReference>
<evidence type="ECO:0000259" key="7">
    <source>
        <dbReference type="Pfam" id="PF04893"/>
    </source>
</evidence>
<dbReference type="EMBL" id="BMMS01000006">
    <property type="protein sequence ID" value="GGO84919.1"/>
    <property type="molecule type" value="Genomic_DNA"/>
</dbReference>
<reference evidence="8" key="2">
    <citation type="submission" date="2020-09" db="EMBL/GenBank/DDBJ databases">
        <authorList>
            <person name="Sun Q."/>
            <person name="Zhou Y."/>
        </authorList>
    </citation>
    <scope>NUCLEOTIDE SEQUENCE</scope>
    <source>
        <strain evidence="8">CGMCC 4.7201</strain>
    </source>
</reference>
<feature type="domain" description="Yip1" evidence="7">
    <location>
        <begin position="177"/>
        <end position="340"/>
    </location>
</feature>
<gene>
    <name evidence="8" type="ORF">GCM10012280_17500</name>
</gene>
<dbReference type="RefSeq" id="WP_189131099.1">
    <property type="nucleotide sequence ID" value="NZ_BMMS01000006.1"/>
</dbReference>
<dbReference type="GO" id="GO:0016020">
    <property type="term" value="C:membrane"/>
    <property type="evidence" value="ECO:0007669"/>
    <property type="project" value="UniProtKB-SubCell"/>
</dbReference>
<evidence type="ECO:0000256" key="6">
    <source>
        <dbReference type="SAM" id="Phobius"/>
    </source>
</evidence>
<evidence type="ECO:0000256" key="4">
    <source>
        <dbReference type="ARBA" id="ARBA00023136"/>
    </source>
</evidence>
<organism evidence="8 9">
    <name type="scientific">Wenjunlia tyrosinilytica</name>
    <dbReference type="NCBI Taxonomy" id="1544741"/>
    <lineage>
        <taxon>Bacteria</taxon>
        <taxon>Bacillati</taxon>
        <taxon>Actinomycetota</taxon>
        <taxon>Actinomycetes</taxon>
        <taxon>Kitasatosporales</taxon>
        <taxon>Streptomycetaceae</taxon>
        <taxon>Wenjunlia</taxon>
    </lineage>
</organism>
<comment type="caution">
    <text evidence="8">The sequence shown here is derived from an EMBL/GenBank/DDBJ whole genome shotgun (WGS) entry which is preliminary data.</text>
</comment>
<dbReference type="Pfam" id="PF04893">
    <property type="entry name" value="Yip1"/>
    <property type="match status" value="1"/>
</dbReference>
<keyword evidence="2 6" id="KW-0812">Transmembrane</keyword>
<evidence type="ECO:0000256" key="3">
    <source>
        <dbReference type="ARBA" id="ARBA00022989"/>
    </source>
</evidence>
<evidence type="ECO:0000256" key="5">
    <source>
        <dbReference type="SAM" id="MobiDB-lite"/>
    </source>
</evidence>
<reference evidence="8" key="1">
    <citation type="journal article" date="2014" name="Int. J. Syst. Evol. Microbiol.">
        <title>Complete genome sequence of Corynebacterium casei LMG S-19264T (=DSM 44701T), isolated from a smear-ripened cheese.</title>
        <authorList>
            <consortium name="US DOE Joint Genome Institute (JGI-PGF)"/>
            <person name="Walter F."/>
            <person name="Albersmeier A."/>
            <person name="Kalinowski J."/>
            <person name="Ruckert C."/>
        </authorList>
    </citation>
    <scope>NUCLEOTIDE SEQUENCE</scope>
    <source>
        <strain evidence="8">CGMCC 4.7201</strain>
    </source>
</reference>
<keyword evidence="9" id="KW-1185">Reference proteome</keyword>
<keyword evidence="4 6" id="KW-0472">Membrane</keyword>
<name>A0A917ZL88_9ACTN</name>
<feature type="transmembrane region" description="Helical" evidence="6">
    <location>
        <begin position="325"/>
        <end position="345"/>
    </location>
</feature>
<comment type="subcellular location">
    <subcellularLocation>
        <location evidence="1">Membrane</location>
        <topology evidence="1">Multi-pass membrane protein</topology>
    </subcellularLocation>
</comment>
<feature type="region of interest" description="Disordered" evidence="5">
    <location>
        <begin position="1"/>
        <end position="139"/>
    </location>
</feature>
<feature type="compositionally biased region" description="Gly residues" evidence="5">
    <location>
        <begin position="65"/>
        <end position="111"/>
    </location>
</feature>
<dbReference type="AlphaFoldDB" id="A0A917ZL88"/>
<feature type="transmembrane region" description="Helical" evidence="6">
    <location>
        <begin position="233"/>
        <end position="254"/>
    </location>
</feature>
<feature type="transmembrane region" description="Helical" evidence="6">
    <location>
        <begin position="194"/>
        <end position="213"/>
    </location>
</feature>
<sequence length="347" mass="35743">MGRGRDNRPAQAQPGSGPVLPPYPGNDPHARPWGPPGPSGQPGAPGPSSGSPDEPEYFGSQYGNGPSGHGPGGAPGQGYGPGGYGPGGHGSGGYGPGSHGPGGHGPGGYNDGAGHTRAFTIGEGPDGQSDPYYSGYGDQDGYNPGGYDDGYVATYRAGQTNGPPSGPRLHWKQLLSGLMLRPQSTFWQMRDYQVWGPALVVTFIYGILAVFGFEQARHDILKASTSTSVPWVLMSAVAVIISMVMLGAVTNALARQLGGDGAWAPTIGLSMLITSMTDAPRLLFAIFLPSGNTLVQVLGWATWLMGGALLTSMVGKSHDLPWPRALGACSIQLIALLVLLKLPTIGS</sequence>
<keyword evidence="3 6" id="KW-1133">Transmembrane helix</keyword>
<evidence type="ECO:0000256" key="1">
    <source>
        <dbReference type="ARBA" id="ARBA00004141"/>
    </source>
</evidence>
<evidence type="ECO:0000256" key="2">
    <source>
        <dbReference type="ARBA" id="ARBA00022692"/>
    </source>
</evidence>
<evidence type="ECO:0000313" key="8">
    <source>
        <dbReference type="EMBL" id="GGO84919.1"/>
    </source>
</evidence>
<evidence type="ECO:0000313" key="9">
    <source>
        <dbReference type="Proteomes" id="UP000641932"/>
    </source>
</evidence>